<feature type="region of interest" description="Disordered" evidence="1">
    <location>
        <begin position="100"/>
        <end position="181"/>
    </location>
</feature>
<dbReference type="Gene3D" id="3.90.20.10">
    <property type="match status" value="1"/>
</dbReference>
<organism evidence="2">
    <name type="scientific">viral metagenome</name>
    <dbReference type="NCBI Taxonomy" id="1070528"/>
    <lineage>
        <taxon>unclassified sequences</taxon>
        <taxon>metagenomes</taxon>
        <taxon>organismal metagenomes</taxon>
    </lineage>
</organism>
<evidence type="ECO:0000256" key="1">
    <source>
        <dbReference type="SAM" id="MobiDB-lite"/>
    </source>
</evidence>
<name>A0A6C0DYA0_9ZZZZ</name>
<reference evidence="2" key="1">
    <citation type="journal article" date="2020" name="Nature">
        <title>Giant virus diversity and host interactions through global metagenomics.</title>
        <authorList>
            <person name="Schulz F."/>
            <person name="Roux S."/>
            <person name="Paez-Espino D."/>
            <person name="Jungbluth S."/>
            <person name="Walsh D.A."/>
            <person name="Denef V.J."/>
            <person name="McMahon K.D."/>
            <person name="Konstantinidis K.T."/>
            <person name="Eloe-Fadrosh E.A."/>
            <person name="Kyrpides N.C."/>
            <person name="Woyke T."/>
        </authorList>
    </citation>
    <scope>NUCLEOTIDE SEQUENCE</scope>
    <source>
        <strain evidence="2">GVMAG-M-3300023174-92</strain>
    </source>
</reference>
<dbReference type="AlphaFoldDB" id="A0A6C0DYA0"/>
<proteinExistence type="predicted"/>
<accession>A0A6C0DYA0</accession>
<sequence>MSSVEEKLEKNKDALMKKIESVETNLGKIARFLKKGFDKQFASVDKKFASVDKKFASIKINIDTLRTIDAELETKYDYLKKMENITSRDIRNLYKKVDVNDKPIDRSSPSTNARALPEKFQYSPSVPSSRASSSSRASARGSSSLYALFGTKSSENKARAKSTQTFNARRGGRRHTRKNKK</sequence>
<protein>
    <submittedName>
        <fullName evidence="2">Uncharacterized protein</fullName>
    </submittedName>
</protein>
<dbReference type="EMBL" id="MN739692">
    <property type="protein sequence ID" value="QHT21458.1"/>
    <property type="molecule type" value="Genomic_DNA"/>
</dbReference>
<evidence type="ECO:0000313" key="2">
    <source>
        <dbReference type="EMBL" id="QHT21458.1"/>
    </source>
</evidence>
<feature type="compositionally biased region" description="Basic residues" evidence="1">
    <location>
        <begin position="170"/>
        <end position="181"/>
    </location>
</feature>
<feature type="compositionally biased region" description="Low complexity" evidence="1">
    <location>
        <begin position="123"/>
        <end position="144"/>
    </location>
</feature>